<dbReference type="InterPro" id="IPR019819">
    <property type="entry name" value="Carboxylesterase_B_CS"/>
</dbReference>
<dbReference type="EMBL" id="CP092880">
    <property type="protein sequence ID" value="UYV79969.1"/>
    <property type="molecule type" value="Genomic_DNA"/>
</dbReference>
<feature type="domain" description="Carboxylesterase type B" evidence="6">
    <location>
        <begin position="18"/>
        <end position="306"/>
    </location>
</feature>
<evidence type="ECO:0000256" key="2">
    <source>
        <dbReference type="ARBA" id="ARBA00022487"/>
    </source>
</evidence>
<dbReference type="InterPro" id="IPR029058">
    <property type="entry name" value="AB_hydrolase_fold"/>
</dbReference>
<dbReference type="PROSITE" id="PS00941">
    <property type="entry name" value="CARBOXYLESTERASE_B_2"/>
    <property type="match status" value="1"/>
</dbReference>
<protein>
    <recommendedName>
        <fullName evidence="5">Carboxylic ester hydrolase</fullName>
        <ecNumber evidence="5">3.1.1.-</ecNumber>
    </recommendedName>
</protein>
<dbReference type="Gene3D" id="3.40.50.1820">
    <property type="entry name" value="alpha/beta hydrolase"/>
    <property type="match status" value="1"/>
</dbReference>
<keyword evidence="2" id="KW-0719">Serine esterase</keyword>
<dbReference type="SUPFAM" id="SSF53474">
    <property type="entry name" value="alpha/beta-Hydrolases"/>
    <property type="match status" value="1"/>
</dbReference>
<dbReference type="PROSITE" id="PS00122">
    <property type="entry name" value="CARBOXYLESTERASE_B_1"/>
    <property type="match status" value="1"/>
</dbReference>
<keyword evidence="4" id="KW-0325">Glycoprotein</keyword>
<evidence type="ECO:0000256" key="3">
    <source>
        <dbReference type="ARBA" id="ARBA00022801"/>
    </source>
</evidence>
<dbReference type="InterPro" id="IPR002018">
    <property type="entry name" value="CarbesteraseB"/>
</dbReference>
<evidence type="ECO:0000259" key="6">
    <source>
        <dbReference type="Pfam" id="PF00135"/>
    </source>
</evidence>
<dbReference type="Proteomes" id="UP001235939">
    <property type="component" value="Chromosome 18"/>
</dbReference>
<proteinExistence type="inferred from homology"/>
<reference evidence="7 8" key="1">
    <citation type="submission" date="2022-01" db="EMBL/GenBank/DDBJ databases">
        <title>A chromosomal length assembly of Cordylochernes scorpioides.</title>
        <authorList>
            <person name="Zeh D."/>
            <person name="Zeh J."/>
        </authorList>
    </citation>
    <scope>NUCLEOTIDE SEQUENCE [LARGE SCALE GENOMIC DNA]</scope>
    <source>
        <strain evidence="7">IN4F17</strain>
        <tissue evidence="7">Whole Body</tissue>
    </source>
</reference>
<dbReference type="PANTHER" id="PTHR43918">
    <property type="entry name" value="ACETYLCHOLINESTERASE"/>
    <property type="match status" value="1"/>
</dbReference>
<evidence type="ECO:0000313" key="7">
    <source>
        <dbReference type="EMBL" id="UYV79969.1"/>
    </source>
</evidence>
<accession>A0ABY6LH20</accession>
<dbReference type="EC" id="3.1.1.-" evidence="5"/>
<dbReference type="InterPro" id="IPR050654">
    <property type="entry name" value="AChE-related_enzymes"/>
</dbReference>
<organism evidence="7 8">
    <name type="scientific">Cordylochernes scorpioides</name>
    <dbReference type="NCBI Taxonomy" id="51811"/>
    <lineage>
        <taxon>Eukaryota</taxon>
        <taxon>Metazoa</taxon>
        <taxon>Ecdysozoa</taxon>
        <taxon>Arthropoda</taxon>
        <taxon>Chelicerata</taxon>
        <taxon>Arachnida</taxon>
        <taxon>Pseudoscorpiones</taxon>
        <taxon>Cheliferoidea</taxon>
        <taxon>Chernetidae</taxon>
        <taxon>Cordylochernes</taxon>
    </lineage>
</organism>
<evidence type="ECO:0000313" key="8">
    <source>
        <dbReference type="Proteomes" id="UP001235939"/>
    </source>
</evidence>
<name>A0ABY6LH20_9ARAC</name>
<evidence type="ECO:0000256" key="5">
    <source>
        <dbReference type="RuleBase" id="RU361235"/>
    </source>
</evidence>
<keyword evidence="8" id="KW-1185">Reference proteome</keyword>
<dbReference type="InterPro" id="IPR019826">
    <property type="entry name" value="Carboxylesterase_B_AS"/>
</dbReference>
<gene>
    <name evidence="7" type="ORF">LAZ67_18001219</name>
</gene>
<evidence type="ECO:0000256" key="4">
    <source>
        <dbReference type="ARBA" id="ARBA00023180"/>
    </source>
</evidence>
<dbReference type="Pfam" id="PF00135">
    <property type="entry name" value="COesterase"/>
    <property type="match status" value="1"/>
</dbReference>
<evidence type="ECO:0000256" key="1">
    <source>
        <dbReference type="ARBA" id="ARBA00005964"/>
    </source>
</evidence>
<dbReference type="PANTHER" id="PTHR43918:SF4">
    <property type="entry name" value="CARBOXYLIC ESTER HYDROLASE"/>
    <property type="match status" value="1"/>
</dbReference>
<keyword evidence="3 5" id="KW-0378">Hydrolase</keyword>
<sequence>MICKSEEIITRSSPFWNISGYKVKVEEVYVEQYLGIPYAEPPIGDLRFQKPQRSKKFPSELPAFNYSKICYQHHSIVEDYIKDNNGVYEEAEESEDCLYLNIWTPESSRKQKKAVMFWIHGGGFIYGSGNSPLYNGSMLSALGDVVVVTFNYRLGIMGFFTSGNKIVPGNMGLYDQLMALQWVKQNIELFGGDPERITIFGQSAGGASVSIFVTSDKPQDCSKEQYTERRTNSPALIYSEKKVKQISAQLSSLAGCPTNFNSEITQSVIKCLRLKSPSELIVAQYVYSKSVNTNSFLGAVYEKDLLDISAIFHSCQNTLTILN</sequence>
<comment type="similarity">
    <text evidence="1 5">Belongs to the type-B carboxylesterase/lipase family.</text>
</comment>